<organism evidence="2 3">
    <name type="scientific">Dactylosporangium maewongense</name>
    <dbReference type="NCBI Taxonomy" id="634393"/>
    <lineage>
        <taxon>Bacteria</taxon>
        <taxon>Bacillati</taxon>
        <taxon>Actinomycetota</taxon>
        <taxon>Actinomycetes</taxon>
        <taxon>Micromonosporales</taxon>
        <taxon>Micromonosporaceae</taxon>
        <taxon>Dactylosporangium</taxon>
    </lineage>
</organism>
<gene>
    <name evidence="2" type="ORF">GCM10009827_114510</name>
</gene>
<evidence type="ECO:0000256" key="1">
    <source>
        <dbReference type="SAM" id="MobiDB-lite"/>
    </source>
</evidence>
<dbReference type="Proteomes" id="UP001501470">
    <property type="component" value="Unassembled WGS sequence"/>
</dbReference>
<accession>A0ABP4P872</accession>
<keyword evidence="3" id="KW-1185">Reference proteome</keyword>
<comment type="caution">
    <text evidence="2">The sequence shown here is derived from an EMBL/GenBank/DDBJ whole genome shotgun (WGS) entry which is preliminary data.</text>
</comment>
<feature type="region of interest" description="Disordered" evidence="1">
    <location>
        <begin position="1"/>
        <end position="42"/>
    </location>
</feature>
<sequence>MPGRLGHRQRPADPALRLQRPGQPTLQPQLTRHVAGGRTATGGIFNGNGHDYVTAADRYGLIIVLPEATRSGNCFDVSTPAALRRNGGSDSTGIMSMVAYARPGRARARR</sequence>
<dbReference type="EMBL" id="BAAAQD010000051">
    <property type="protein sequence ID" value="GAA1573706.1"/>
    <property type="molecule type" value="Genomic_DNA"/>
</dbReference>
<reference evidence="3" key="1">
    <citation type="journal article" date="2019" name="Int. J. Syst. Evol. Microbiol.">
        <title>The Global Catalogue of Microorganisms (GCM) 10K type strain sequencing project: providing services to taxonomists for standard genome sequencing and annotation.</title>
        <authorList>
            <consortium name="The Broad Institute Genomics Platform"/>
            <consortium name="The Broad Institute Genome Sequencing Center for Infectious Disease"/>
            <person name="Wu L."/>
            <person name="Ma J."/>
        </authorList>
    </citation>
    <scope>NUCLEOTIDE SEQUENCE [LARGE SCALE GENOMIC DNA]</scope>
    <source>
        <strain evidence="3">JCM 15933</strain>
    </source>
</reference>
<evidence type="ECO:0000313" key="2">
    <source>
        <dbReference type="EMBL" id="GAA1573706.1"/>
    </source>
</evidence>
<evidence type="ECO:0000313" key="3">
    <source>
        <dbReference type="Proteomes" id="UP001501470"/>
    </source>
</evidence>
<proteinExistence type="predicted"/>
<name>A0ABP4P872_9ACTN</name>
<protein>
    <submittedName>
        <fullName evidence="2">Uncharacterized protein</fullName>
    </submittedName>
</protein>